<keyword evidence="1" id="KW-0472">Membrane</keyword>
<comment type="caution">
    <text evidence="2">The sequence shown here is derived from an EMBL/GenBank/DDBJ whole genome shotgun (WGS) entry which is preliminary data.</text>
</comment>
<feature type="transmembrane region" description="Helical" evidence="1">
    <location>
        <begin position="40"/>
        <end position="60"/>
    </location>
</feature>
<reference evidence="5 6" key="1">
    <citation type="submission" date="2019-01" db="EMBL/GenBank/DDBJ databases">
        <title>Sinorhodobacter populi sp. nov. isolated from the symptomatic bark tissue of Populus euramericana canker.</title>
        <authorList>
            <person name="Xu G."/>
        </authorList>
    </citation>
    <scope>NUCLEOTIDE SEQUENCE [LARGE SCALE GENOMIC DNA]</scope>
    <source>
        <strain evidence="3 5">07D10-4-3</strain>
        <strain evidence="2 7">2D-5</strain>
        <strain evidence="4 6">D19-10-3-21</strain>
    </source>
</reference>
<evidence type="ECO:0008006" key="8">
    <source>
        <dbReference type="Google" id="ProtNLM"/>
    </source>
</evidence>
<dbReference type="RefSeq" id="WP_128234256.1">
    <property type="nucleotide sequence ID" value="NZ_SAUW01000015.1"/>
</dbReference>
<evidence type="ECO:0000313" key="3">
    <source>
        <dbReference type="EMBL" id="RWR24270.1"/>
    </source>
</evidence>
<sequence length="100" mass="10611">MLPTLRRFLMAQCEAVAGSRDFSKEPCLAEALLLNLSRNIGLILGASAMGAVFTLGTGTSDLPHASTSAVAAGLRLTFLLAGWLLVFAIFIVFASQLKRK</sequence>
<keyword evidence="7" id="KW-1185">Reference proteome</keyword>
<dbReference type="OrthoDB" id="9812221at2"/>
<dbReference type="Proteomes" id="UP000284451">
    <property type="component" value="Unassembled WGS sequence"/>
</dbReference>
<evidence type="ECO:0000313" key="6">
    <source>
        <dbReference type="Proteomes" id="UP000285295"/>
    </source>
</evidence>
<evidence type="ECO:0000313" key="2">
    <source>
        <dbReference type="EMBL" id="RWR09180.1"/>
    </source>
</evidence>
<gene>
    <name evidence="3" type="ORF">D2T29_22700</name>
    <name evidence="4" type="ORF">D2T31_21625</name>
    <name evidence="2" type="ORF">D2T33_14370</name>
</gene>
<organism evidence="2 7">
    <name type="scientific">Paenirhodobacter populi</name>
    <dbReference type="NCBI Taxonomy" id="2306993"/>
    <lineage>
        <taxon>Bacteria</taxon>
        <taxon>Pseudomonadati</taxon>
        <taxon>Pseudomonadota</taxon>
        <taxon>Alphaproteobacteria</taxon>
        <taxon>Rhodobacterales</taxon>
        <taxon>Rhodobacter group</taxon>
        <taxon>Paenirhodobacter</taxon>
    </lineage>
</organism>
<protein>
    <recommendedName>
        <fullName evidence="8">MFS transporter</fullName>
    </recommendedName>
</protein>
<dbReference type="EMBL" id="SAUX01000048">
    <property type="protein sequence ID" value="RWR25690.1"/>
    <property type="molecule type" value="Genomic_DNA"/>
</dbReference>
<name>A0A443IR83_9RHOB</name>
<feature type="transmembrane region" description="Helical" evidence="1">
    <location>
        <begin position="72"/>
        <end position="94"/>
    </location>
</feature>
<keyword evidence="1" id="KW-0812">Transmembrane</keyword>
<dbReference type="Proteomes" id="UP000285295">
    <property type="component" value="Unassembled WGS sequence"/>
</dbReference>
<accession>A0A443JYS2</accession>
<dbReference type="EMBL" id="SAUY01000115">
    <property type="protein sequence ID" value="RWR24270.1"/>
    <property type="molecule type" value="Genomic_DNA"/>
</dbReference>
<dbReference type="EMBL" id="SAUW01000015">
    <property type="protein sequence ID" value="RWR09180.1"/>
    <property type="molecule type" value="Genomic_DNA"/>
</dbReference>
<reference evidence="5 6" key="2">
    <citation type="submission" date="2019-01" db="EMBL/GenBank/DDBJ databases">
        <authorList>
            <person name="Li Y."/>
        </authorList>
    </citation>
    <scope>NUCLEOTIDE SEQUENCE [LARGE SCALE GENOMIC DNA]</scope>
    <source>
        <strain evidence="3 5">07D10-4-3</strain>
        <strain evidence="2 7">2D-5</strain>
        <strain evidence="4 6">D19-10-3-21</strain>
    </source>
</reference>
<evidence type="ECO:0000313" key="4">
    <source>
        <dbReference type="EMBL" id="RWR25690.1"/>
    </source>
</evidence>
<dbReference type="Proteomes" id="UP000285710">
    <property type="component" value="Unassembled WGS sequence"/>
</dbReference>
<evidence type="ECO:0000256" key="1">
    <source>
        <dbReference type="SAM" id="Phobius"/>
    </source>
</evidence>
<accession>A0A443JUT0</accession>
<accession>A0A443IR83</accession>
<evidence type="ECO:0000313" key="5">
    <source>
        <dbReference type="Proteomes" id="UP000284451"/>
    </source>
</evidence>
<evidence type="ECO:0000313" key="7">
    <source>
        <dbReference type="Proteomes" id="UP000285710"/>
    </source>
</evidence>
<proteinExistence type="predicted"/>
<dbReference type="AlphaFoldDB" id="A0A443IR83"/>
<keyword evidence="1" id="KW-1133">Transmembrane helix</keyword>